<name>A0A7X5XMY4_9SPHN</name>
<feature type="compositionally biased region" description="Basic and acidic residues" evidence="1">
    <location>
        <begin position="58"/>
        <end position="82"/>
    </location>
</feature>
<protein>
    <submittedName>
        <fullName evidence="2">Uncharacterized protein</fullName>
    </submittedName>
</protein>
<dbReference type="AlphaFoldDB" id="A0A7X5XMY4"/>
<feature type="compositionally biased region" description="Basic and acidic residues" evidence="1">
    <location>
        <begin position="122"/>
        <end position="146"/>
    </location>
</feature>
<accession>A0A7X5XMY4</accession>
<feature type="compositionally biased region" description="Basic and acidic residues" evidence="1">
    <location>
        <begin position="99"/>
        <end position="115"/>
    </location>
</feature>
<proteinExistence type="predicted"/>
<feature type="region of interest" description="Disordered" evidence="1">
    <location>
        <begin position="1"/>
        <end position="31"/>
    </location>
</feature>
<feature type="compositionally biased region" description="Basic and acidic residues" evidence="1">
    <location>
        <begin position="19"/>
        <end position="31"/>
    </location>
</feature>
<feature type="compositionally biased region" description="Basic and acidic residues" evidence="1">
    <location>
        <begin position="153"/>
        <end position="178"/>
    </location>
</feature>
<sequence>MRRTRRSDLGGDEGLDDIDDRRDHLQRDQQQVERLAATRAPDHQTDQDLHREIGQLIEHEPQRRAISHAENHGDGEDREYPYHRHRGQRWPRAIMTRNADQREADREQKDKKDADAYGGRVDLPRQQKFEADVDDAHAIAEREPPRAARGPVGRRDHGERDGKNAGHGHVDPKHESCSHRPTLHRSGHVAGRSRTFG</sequence>
<dbReference type="EMBL" id="JAATIT010000001">
    <property type="protein sequence ID" value="NJB88058.1"/>
    <property type="molecule type" value="Genomic_DNA"/>
</dbReference>
<feature type="region of interest" description="Disordered" evidence="1">
    <location>
        <begin position="58"/>
        <end position="197"/>
    </location>
</feature>
<reference evidence="2 3" key="1">
    <citation type="submission" date="2020-03" db="EMBL/GenBank/DDBJ databases">
        <title>Genomic Encyclopedia of Type Strains, Phase IV (KMG-IV): sequencing the most valuable type-strain genomes for metagenomic binning, comparative biology and taxonomic classification.</title>
        <authorList>
            <person name="Goeker M."/>
        </authorList>
    </citation>
    <scope>NUCLEOTIDE SEQUENCE [LARGE SCALE GENOMIC DNA]</scope>
    <source>
        <strain evidence="2 3">DSM 25229</strain>
    </source>
</reference>
<comment type="caution">
    <text evidence="2">The sequence shown here is derived from an EMBL/GenBank/DDBJ whole genome shotgun (WGS) entry which is preliminary data.</text>
</comment>
<evidence type="ECO:0000313" key="3">
    <source>
        <dbReference type="Proteomes" id="UP000535078"/>
    </source>
</evidence>
<organism evidence="2 3">
    <name type="scientific">Sphingopyxis italica</name>
    <dbReference type="NCBI Taxonomy" id="1129133"/>
    <lineage>
        <taxon>Bacteria</taxon>
        <taxon>Pseudomonadati</taxon>
        <taxon>Pseudomonadota</taxon>
        <taxon>Alphaproteobacteria</taxon>
        <taxon>Sphingomonadales</taxon>
        <taxon>Sphingomonadaceae</taxon>
        <taxon>Sphingopyxis</taxon>
    </lineage>
</organism>
<dbReference type="Proteomes" id="UP000535078">
    <property type="component" value="Unassembled WGS sequence"/>
</dbReference>
<evidence type="ECO:0000313" key="2">
    <source>
        <dbReference type="EMBL" id="NJB88058.1"/>
    </source>
</evidence>
<dbReference type="RefSeq" id="WP_245198332.1">
    <property type="nucleotide sequence ID" value="NZ_JAATIT010000001.1"/>
</dbReference>
<gene>
    <name evidence="2" type="ORF">GGR90_000210</name>
</gene>
<keyword evidence="3" id="KW-1185">Reference proteome</keyword>
<evidence type="ECO:0000256" key="1">
    <source>
        <dbReference type="SAM" id="MobiDB-lite"/>
    </source>
</evidence>